<evidence type="ECO:0000256" key="8">
    <source>
        <dbReference type="ARBA" id="ARBA00023136"/>
    </source>
</evidence>
<evidence type="ECO:0000256" key="5">
    <source>
        <dbReference type="ARBA" id="ARBA00022737"/>
    </source>
</evidence>
<evidence type="ECO:0000256" key="3">
    <source>
        <dbReference type="ARBA" id="ARBA00011518"/>
    </source>
</evidence>
<dbReference type="Gene3D" id="1.10.510.10">
    <property type="entry name" value="Transferase(Phosphotransferase) domain 1"/>
    <property type="match status" value="1"/>
</dbReference>
<dbReference type="PROSITE" id="PS50125">
    <property type="entry name" value="GUANYLATE_CYCLASE_2"/>
    <property type="match status" value="1"/>
</dbReference>
<evidence type="ECO:0000256" key="9">
    <source>
        <dbReference type="ARBA" id="ARBA00023157"/>
    </source>
</evidence>
<gene>
    <name evidence="14" type="ORF">MSPICULIGERA_LOCUS7780</name>
</gene>
<dbReference type="GO" id="GO:0005886">
    <property type="term" value="C:plasma membrane"/>
    <property type="evidence" value="ECO:0007669"/>
    <property type="project" value="TreeGrafter"/>
</dbReference>
<keyword evidence="11" id="KW-0456">Lyase</keyword>
<dbReference type="InterPro" id="IPR001054">
    <property type="entry name" value="A/G_cyclase"/>
</dbReference>
<dbReference type="InterPro" id="IPR050401">
    <property type="entry name" value="Cyclic_nucleotide_synthase"/>
</dbReference>
<protein>
    <recommendedName>
        <fullName evidence="13">Guanylate cyclase domain-containing protein</fullName>
    </recommendedName>
</protein>
<organism evidence="14 15">
    <name type="scientific">Mesorhabditis spiculigera</name>
    <dbReference type="NCBI Taxonomy" id="96644"/>
    <lineage>
        <taxon>Eukaryota</taxon>
        <taxon>Metazoa</taxon>
        <taxon>Ecdysozoa</taxon>
        <taxon>Nematoda</taxon>
        <taxon>Chromadorea</taxon>
        <taxon>Rhabditida</taxon>
        <taxon>Rhabditina</taxon>
        <taxon>Rhabditomorpha</taxon>
        <taxon>Rhabditoidea</taxon>
        <taxon>Rhabditidae</taxon>
        <taxon>Mesorhabditinae</taxon>
        <taxon>Mesorhabditis</taxon>
    </lineage>
</organism>
<dbReference type="GO" id="GO:0035556">
    <property type="term" value="P:intracellular signal transduction"/>
    <property type="evidence" value="ECO:0007669"/>
    <property type="project" value="InterPro"/>
</dbReference>
<keyword evidence="6" id="KW-0547">Nucleotide-binding</keyword>
<evidence type="ECO:0000256" key="6">
    <source>
        <dbReference type="ARBA" id="ARBA00022741"/>
    </source>
</evidence>
<dbReference type="Pfam" id="PF00211">
    <property type="entry name" value="Guanylate_cyc"/>
    <property type="match status" value="1"/>
</dbReference>
<comment type="catalytic activity">
    <reaction evidence="1">
        <text>GTP = 3',5'-cyclic GMP + diphosphate</text>
        <dbReference type="Rhea" id="RHEA:13665"/>
        <dbReference type="ChEBI" id="CHEBI:33019"/>
        <dbReference type="ChEBI" id="CHEBI:37565"/>
        <dbReference type="ChEBI" id="CHEBI:57746"/>
        <dbReference type="EC" id="4.6.1.2"/>
    </reaction>
</comment>
<feature type="region of interest" description="Disordered" evidence="12">
    <location>
        <begin position="526"/>
        <end position="575"/>
    </location>
</feature>
<dbReference type="InterPro" id="IPR008160">
    <property type="entry name" value="Collagen"/>
</dbReference>
<dbReference type="AlphaFoldDB" id="A0AA36CJ27"/>
<reference evidence="14" key="1">
    <citation type="submission" date="2023-06" db="EMBL/GenBank/DDBJ databases">
        <authorList>
            <person name="Delattre M."/>
        </authorList>
    </citation>
    <scope>NUCLEOTIDE SEQUENCE</scope>
    <source>
        <strain evidence="14">AF72</strain>
    </source>
</reference>
<proteinExistence type="predicted"/>
<dbReference type="CDD" id="cd07302">
    <property type="entry name" value="CHD"/>
    <property type="match status" value="1"/>
</dbReference>
<dbReference type="GO" id="GO:0000166">
    <property type="term" value="F:nucleotide binding"/>
    <property type="evidence" value="ECO:0007669"/>
    <property type="project" value="UniProtKB-KW"/>
</dbReference>
<feature type="region of interest" description="Disordered" evidence="12">
    <location>
        <begin position="616"/>
        <end position="646"/>
    </location>
</feature>
<evidence type="ECO:0000256" key="7">
    <source>
        <dbReference type="ARBA" id="ARBA00022989"/>
    </source>
</evidence>
<evidence type="ECO:0000256" key="1">
    <source>
        <dbReference type="ARBA" id="ARBA00001436"/>
    </source>
</evidence>
<feature type="domain" description="Guanylate cyclase" evidence="13">
    <location>
        <begin position="250"/>
        <end position="381"/>
    </location>
</feature>
<name>A0AA36CJ27_9BILA</name>
<evidence type="ECO:0000256" key="12">
    <source>
        <dbReference type="SAM" id="MobiDB-lite"/>
    </source>
</evidence>
<dbReference type="InterPro" id="IPR029787">
    <property type="entry name" value="Nucleotide_cyclase"/>
</dbReference>
<dbReference type="GO" id="GO:0007168">
    <property type="term" value="P:receptor guanylyl cyclase signaling pathway"/>
    <property type="evidence" value="ECO:0007669"/>
    <property type="project" value="TreeGrafter"/>
</dbReference>
<keyword evidence="9" id="KW-1015">Disulfide bond</keyword>
<comment type="caution">
    <text evidence="14">The sequence shown here is derived from an EMBL/GenBank/DDBJ whole genome shotgun (WGS) entry which is preliminary data.</text>
</comment>
<comment type="subunit">
    <text evidence="3">Collagen polypeptide chains are complexed within the cuticle by disulfide bonds and other types of covalent cross-links.</text>
</comment>
<evidence type="ECO:0000256" key="4">
    <source>
        <dbReference type="ARBA" id="ARBA00022692"/>
    </source>
</evidence>
<dbReference type="GO" id="GO:0042302">
    <property type="term" value="F:structural constituent of cuticle"/>
    <property type="evidence" value="ECO:0007669"/>
    <property type="project" value="InterPro"/>
</dbReference>
<dbReference type="InterPro" id="IPR011009">
    <property type="entry name" value="Kinase-like_dom_sf"/>
</dbReference>
<keyword evidence="7" id="KW-1133">Transmembrane helix</keyword>
<keyword evidence="4" id="KW-0812">Transmembrane</keyword>
<dbReference type="EMBL" id="CATQJA010001996">
    <property type="protein sequence ID" value="CAJ0569297.1"/>
    <property type="molecule type" value="Genomic_DNA"/>
</dbReference>
<dbReference type="Proteomes" id="UP001177023">
    <property type="component" value="Unassembled WGS sequence"/>
</dbReference>
<keyword evidence="5" id="KW-0677">Repeat</keyword>
<dbReference type="SMART" id="SM00044">
    <property type="entry name" value="CYCc"/>
    <property type="match status" value="1"/>
</dbReference>
<dbReference type="Pfam" id="PF01484">
    <property type="entry name" value="Col_cuticle_N"/>
    <property type="match status" value="1"/>
</dbReference>
<sequence>MNSSTSEKLRMSSFRTNSVAYSTSGGLIGDHCQTGIVFGKKVTVKSYIQRHLIDISRADMGYLKELYNLNHANINQFVGISFDGPSEVLVLWNYCPRHSLEDLFFIKEHKMGRNFLASFLRQILRGLHFIHNSSIRCHELIQKIIDPALAIPFRPAVPEDTEHTLRACQRPTLTKIQDAVLREFGAEGKGTLIDSMIAMVDEYSNHLENIVEQRTEEIQTLQSKTENLLTVADNLREGKPVPPELHQSASLLAVDVGDFTVLCEDSTPLQIIEMLNKLYGRFDYIVEQYRAFKVENVGDAYLLVSGIPKLDHQRHLAEVCKLALKFHQYALNDYRIPHHPEKKLRLKMGIHTGPLASGILGISAPRFCVFGDTVNMTFRMAATCEPDKIQLNESTARLIQDLFPKIIVKERGVIDIKGKGKQTTLLALLTYLFFFWSISNDLYDLKDEITEGLREFQLDTEDSWNKLISLEYEFKRAKRDPEEKLYTYKARIPEKGVPGIPGIPGANWEAPPKIVIQECIQCPAQPGPPGPRGRTGQIGPPGEPGLPGITRRLPGPPGEKGEPGRPGPVGLAGNRGAPGRYEIRWICAKGEPGIRGAAGDIGSEGVPGFPGEPGLRGGAGKTGAPGQIGRAGPLGPQGPAGNMGWTGKTAKCTCPGRTPGVQGSFNISEPNPLVGIELGYPIDLGN</sequence>
<dbReference type="SUPFAM" id="SSF56112">
    <property type="entry name" value="Protein kinase-like (PK-like)"/>
    <property type="match status" value="1"/>
</dbReference>
<dbReference type="InterPro" id="IPR002486">
    <property type="entry name" value="Col_cuticle_N"/>
</dbReference>
<evidence type="ECO:0000256" key="11">
    <source>
        <dbReference type="ARBA" id="ARBA00023239"/>
    </source>
</evidence>
<dbReference type="GO" id="GO:0001653">
    <property type="term" value="F:peptide receptor activity"/>
    <property type="evidence" value="ECO:0007669"/>
    <property type="project" value="TreeGrafter"/>
</dbReference>
<dbReference type="GO" id="GO:0004383">
    <property type="term" value="F:guanylate cyclase activity"/>
    <property type="evidence" value="ECO:0007669"/>
    <property type="project" value="UniProtKB-EC"/>
</dbReference>
<evidence type="ECO:0000259" key="13">
    <source>
        <dbReference type="PROSITE" id="PS50125"/>
    </source>
</evidence>
<evidence type="ECO:0000313" key="15">
    <source>
        <dbReference type="Proteomes" id="UP001177023"/>
    </source>
</evidence>
<comment type="subcellular location">
    <subcellularLocation>
        <location evidence="2">Membrane</location>
        <topology evidence="2">Single-pass membrane protein</topology>
    </subcellularLocation>
</comment>
<accession>A0AA36CJ27</accession>
<evidence type="ECO:0000256" key="10">
    <source>
        <dbReference type="ARBA" id="ARBA00023180"/>
    </source>
</evidence>
<dbReference type="GO" id="GO:0004016">
    <property type="term" value="F:adenylate cyclase activity"/>
    <property type="evidence" value="ECO:0007669"/>
    <property type="project" value="TreeGrafter"/>
</dbReference>
<feature type="non-terminal residue" evidence="14">
    <location>
        <position position="686"/>
    </location>
</feature>
<dbReference type="PANTHER" id="PTHR11920">
    <property type="entry name" value="GUANYLYL CYCLASE"/>
    <property type="match status" value="1"/>
</dbReference>
<keyword evidence="8" id="KW-0472">Membrane</keyword>
<dbReference type="PANTHER" id="PTHR11920:SF255">
    <property type="entry name" value="RECEPTOR-TYPE GUANYLATE CYCLASE GCY-25"/>
    <property type="match status" value="1"/>
</dbReference>
<evidence type="ECO:0000256" key="2">
    <source>
        <dbReference type="ARBA" id="ARBA00004167"/>
    </source>
</evidence>
<keyword evidence="10" id="KW-0325">Glycoprotein</keyword>
<dbReference type="Pfam" id="PF01391">
    <property type="entry name" value="Collagen"/>
    <property type="match status" value="2"/>
</dbReference>
<evidence type="ECO:0000313" key="14">
    <source>
        <dbReference type="EMBL" id="CAJ0569297.1"/>
    </source>
</evidence>
<keyword evidence="15" id="KW-1185">Reference proteome</keyword>
<dbReference type="SUPFAM" id="SSF55073">
    <property type="entry name" value="Nucleotide cyclase"/>
    <property type="match status" value="1"/>
</dbReference>
<dbReference type="Gene3D" id="3.30.70.1230">
    <property type="entry name" value="Nucleotide cyclase"/>
    <property type="match status" value="1"/>
</dbReference>